<evidence type="ECO:0000256" key="4">
    <source>
        <dbReference type="ARBA" id="ARBA00023002"/>
    </source>
</evidence>
<feature type="binding site" evidence="5">
    <location>
        <position position="174"/>
    </location>
    <ligand>
        <name>FMN</name>
        <dbReference type="ChEBI" id="CHEBI:58210"/>
    </ligand>
</feature>
<dbReference type="PIRSF" id="PIRSF000190">
    <property type="entry name" value="Pyd_amn-ph_oxd"/>
    <property type="match status" value="1"/>
</dbReference>
<sequence>MNPITLFEQWFSEEKSQNNRKLSNACCLSTVGLDGYPNARFVSLKEIVEDSFVVTGSLSSRKGREIENHKKAALTFWWTSSERQVRIQGDVTKISQALAKTYFEQRNRDSKIVAATFTQGEEIQSISQLKEQFEAQKTELENREIKLPENWSGISIQPIRIEFMEFKNSRLHERILYQHVENRWKSTLLQP</sequence>
<dbReference type="InterPro" id="IPR019576">
    <property type="entry name" value="Pyridoxamine_oxidase_dimer_C"/>
</dbReference>
<feature type="domain" description="Pyridoxine 5'-phosphate oxidase dimerisation C-terminal" evidence="7">
    <location>
        <begin position="151"/>
        <end position="191"/>
    </location>
</feature>
<feature type="binding site" evidence="5">
    <location>
        <begin position="40"/>
        <end position="45"/>
    </location>
    <ligand>
        <name>FMN</name>
        <dbReference type="ChEBI" id="CHEBI:58210"/>
    </ligand>
</feature>
<dbReference type="InterPro" id="IPR012349">
    <property type="entry name" value="Split_barrel_FMN-bd"/>
</dbReference>
<name>A0A5S5BZI3_9FLAO</name>
<dbReference type="PANTHER" id="PTHR10851">
    <property type="entry name" value="PYRIDOXINE-5-PHOSPHATE OXIDASE"/>
    <property type="match status" value="1"/>
</dbReference>
<dbReference type="Pfam" id="PF01243">
    <property type="entry name" value="PNPOx_N"/>
    <property type="match status" value="1"/>
</dbReference>
<reference evidence="8 9" key="1">
    <citation type="submission" date="2019-07" db="EMBL/GenBank/DDBJ databases">
        <title>Genomic Encyclopedia of Archaeal and Bacterial Type Strains, Phase II (KMG-II): from individual species to whole genera.</title>
        <authorList>
            <person name="Goeker M."/>
        </authorList>
    </citation>
    <scope>NUCLEOTIDE SEQUENCE [LARGE SCALE GENOMIC DNA]</scope>
    <source>
        <strain evidence="8 9">DSM 17527</strain>
    </source>
</reference>
<evidence type="ECO:0000259" key="7">
    <source>
        <dbReference type="Pfam" id="PF10590"/>
    </source>
</evidence>
<feature type="binding site" evidence="5">
    <location>
        <position position="84"/>
    </location>
    <ligand>
        <name>FMN</name>
        <dbReference type="ChEBI" id="CHEBI:58210"/>
    </ligand>
</feature>
<dbReference type="GO" id="GO:0004733">
    <property type="term" value="F:pyridoxamine phosphate oxidase activity"/>
    <property type="evidence" value="ECO:0007669"/>
    <property type="project" value="InterPro"/>
</dbReference>
<dbReference type="EMBL" id="VNHU01000008">
    <property type="protein sequence ID" value="TYP71612.1"/>
    <property type="molecule type" value="Genomic_DNA"/>
</dbReference>
<feature type="binding site" evidence="5">
    <location>
        <position position="62"/>
    </location>
    <ligand>
        <name>FMN</name>
        <dbReference type="ChEBI" id="CHEBI:58210"/>
    </ligand>
</feature>
<comment type="similarity">
    <text evidence="1">Belongs to the pyridoxamine 5'-phosphate oxidase family.</text>
</comment>
<keyword evidence="9" id="KW-1185">Reference proteome</keyword>
<dbReference type="InterPro" id="IPR011576">
    <property type="entry name" value="Pyridox_Oxase_N"/>
</dbReference>
<keyword evidence="2" id="KW-0285">Flavoprotein</keyword>
<evidence type="ECO:0000256" key="2">
    <source>
        <dbReference type="ARBA" id="ARBA00022630"/>
    </source>
</evidence>
<gene>
    <name evidence="8" type="ORF">BD809_10822</name>
</gene>
<dbReference type="Proteomes" id="UP000324376">
    <property type="component" value="Unassembled WGS sequence"/>
</dbReference>
<dbReference type="Gene3D" id="2.30.110.10">
    <property type="entry name" value="Electron Transport, Fmn-binding Protein, Chain A"/>
    <property type="match status" value="1"/>
</dbReference>
<keyword evidence="4" id="KW-0560">Oxidoreductase</keyword>
<proteinExistence type="inferred from homology"/>
<dbReference type="PANTHER" id="PTHR10851:SF0">
    <property type="entry name" value="PYRIDOXINE-5'-PHOSPHATE OXIDASE"/>
    <property type="match status" value="1"/>
</dbReference>
<evidence type="ECO:0000259" key="6">
    <source>
        <dbReference type="Pfam" id="PF01243"/>
    </source>
</evidence>
<dbReference type="AlphaFoldDB" id="A0A5S5BZI3"/>
<dbReference type="GO" id="GO:0008615">
    <property type="term" value="P:pyridoxine biosynthetic process"/>
    <property type="evidence" value="ECO:0007669"/>
    <property type="project" value="InterPro"/>
</dbReference>
<dbReference type="SUPFAM" id="SSF50475">
    <property type="entry name" value="FMN-binding split barrel"/>
    <property type="match status" value="1"/>
</dbReference>
<dbReference type="OrthoDB" id="9780392at2"/>
<dbReference type="GO" id="GO:0010181">
    <property type="term" value="F:FMN binding"/>
    <property type="evidence" value="ECO:0007669"/>
    <property type="project" value="InterPro"/>
</dbReference>
<evidence type="ECO:0000256" key="5">
    <source>
        <dbReference type="PIRSR" id="PIRSR000190-2"/>
    </source>
</evidence>
<evidence type="ECO:0000256" key="3">
    <source>
        <dbReference type="ARBA" id="ARBA00022643"/>
    </source>
</evidence>
<organism evidence="8 9">
    <name type="scientific">Aquimarina intermedia</name>
    <dbReference type="NCBI Taxonomy" id="350814"/>
    <lineage>
        <taxon>Bacteria</taxon>
        <taxon>Pseudomonadati</taxon>
        <taxon>Bacteroidota</taxon>
        <taxon>Flavobacteriia</taxon>
        <taxon>Flavobacteriales</taxon>
        <taxon>Flavobacteriaceae</taxon>
        <taxon>Aquimarina</taxon>
    </lineage>
</organism>
<feature type="binding site" evidence="5">
    <location>
        <position position="61"/>
    </location>
    <ligand>
        <name>FMN</name>
        <dbReference type="ChEBI" id="CHEBI:58210"/>
    </ligand>
</feature>
<dbReference type="InterPro" id="IPR000659">
    <property type="entry name" value="Pyridox_Oxase"/>
</dbReference>
<accession>A0A5S5BZI3</accession>
<evidence type="ECO:0000313" key="9">
    <source>
        <dbReference type="Proteomes" id="UP000324376"/>
    </source>
</evidence>
<comment type="cofactor">
    <cofactor evidence="5">
        <name>FMN</name>
        <dbReference type="ChEBI" id="CHEBI:58210"/>
    </cofactor>
    <text evidence="5">Binds 1 FMN per subunit.</text>
</comment>
<keyword evidence="3 5" id="KW-0288">FMN</keyword>
<evidence type="ECO:0000256" key="1">
    <source>
        <dbReference type="ARBA" id="ARBA00007301"/>
    </source>
</evidence>
<dbReference type="NCBIfam" id="NF004231">
    <property type="entry name" value="PRK05679.1"/>
    <property type="match status" value="1"/>
</dbReference>
<comment type="caution">
    <text evidence="8">The sequence shown here is derived from an EMBL/GenBank/DDBJ whole genome shotgun (WGS) entry which is preliminary data.</text>
</comment>
<dbReference type="RefSeq" id="WP_148783214.1">
    <property type="nucleotide sequence ID" value="NZ_VNHU01000008.1"/>
</dbReference>
<evidence type="ECO:0000313" key="8">
    <source>
        <dbReference type="EMBL" id="TYP71612.1"/>
    </source>
</evidence>
<protein>
    <submittedName>
        <fullName evidence="8">Pyridoxamine 5'-phosphate oxidase</fullName>
    </submittedName>
</protein>
<dbReference type="Pfam" id="PF10590">
    <property type="entry name" value="PNP_phzG_C"/>
    <property type="match status" value="1"/>
</dbReference>
<feature type="domain" description="Pyridoxamine 5'-phosphate oxidase N-terminal" evidence="6">
    <location>
        <begin position="20"/>
        <end position="125"/>
    </location>
</feature>